<dbReference type="Pfam" id="PF12725">
    <property type="entry name" value="DUF3810"/>
    <property type="match status" value="1"/>
</dbReference>
<dbReference type="EMBL" id="JAQGEF010000002">
    <property type="protein sequence ID" value="MDA3613765.1"/>
    <property type="molecule type" value="Genomic_DNA"/>
</dbReference>
<organism evidence="2 3">
    <name type="scientific">Polluticaenibacter yanchengensis</name>
    <dbReference type="NCBI Taxonomy" id="3014562"/>
    <lineage>
        <taxon>Bacteria</taxon>
        <taxon>Pseudomonadati</taxon>
        <taxon>Bacteroidota</taxon>
        <taxon>Chitinophagia</taxon>
        <taxon>Chitinophagales</taxon>
        <taxon>Chitinophagaceae</taxon>
        <taxon>Polluticaenibacter</taxon>
    </lineage>
</organism>
<proteinExistence type="predicted"/>
<keyword evidence="1" id="KW-1133">Transmembrane helix</keyword>
<sequence length="363" mass="41533">MFPEKKKYNATWILVAAVLLIEIFKLFPAAVEYLYTNGFYKYYSQLLRKAFGWFPFSIGDLLYTIAIIVALYKSIKAVIKIIRARFSWQVTKNSLLAGLRILLAVYLLFNISWAINYARKGSAHQLEIYVDDYSVNDLQTLASVLNKKTTEAVAEIQAKDSTVWYHFPALANACRESYIEVNKKYPFINYRVLSVKPMIYGKAGAFGGFAGYYNPFTGEAQINNGMPGNSRSQVLCHEMAHQLGYAAEEEANMIGWLAGRESKNPAIKYSAYNDMLVYTIMDLRRKDTLAFKTFRDSLPGLVKKHYQQNKDYYAAYTNSMQAHLDAAYDTFLKANGQEKGKKSYRFVIAWLIAYGKKYGWEAL</sequence>
<protein>
    <submittedName>
        <fullName evidence="2">DUF3810 domain-containing protein</fullName>
    </submittedName>
</protein>
<comment type="caution">
    <text evidence="2">The sequence shown here is derived from an EMBL/GenBank/DDBJ whole genome shotgun (WGS) entry which is preliminary data.</text>
</comment>
<keyword evidence="1" id="KW-0472">Membrane</keyword>
<evidence type="ECO:0000256" key="1">
    <source>
        <dbReference type="SAM" id="Phobius"/>
    </source>
</evidence>
<evidence type="ECO:0000313" key="3">
    <source>
        <dbReference type="Proteomes" id="UP001210231"/>
    </source>
</evidence>
<dbReference type="Proteomes" id="UP001210231">
    <property type="component" value="Unassembled WGS sequence"/>
</dbReference>
<dbReference type="RefSeq" id="WP_407030092.1">
    <property type="nucleotide sequence ID" value="NZ_JAQGEF010000002.1"/>
</dbReference>
<feature type="transmembrane region" description="Helical" evidence="1">
    <location>
        <begin position="12"/>
        <end position="31"/>
    </location>
</feature>
<keyword evidence="3" id="KW-1185">Reference proteome</keyword>
<evidence type="ECO:0000313" key="2">
    <source>
        <dbReference type="EMBL" id="MDA3613765.1"/>
    </source>
</evidence>
<reference evidence="2 3" key="1">
    <citation type="submission" date="2022-12" db="EMBL/GenBank/DDBJ databases">
        <title>Chitinophagaceae gen. sp. nov., a new member of the family Chitinophagaceae, isolated from soil in a chemical factory.</title>
        <authorList>
            <person name="Ke Z."/>
        </authorList>
    </citation>
    <scope>NUCLEOTIDE SEQUENCE [LARGE SCALE GENOMIC DNA]</scope>
    <source>
        <strain evidence="2 3">LY-5</strain>
    </source>
</reference>
<feature type="transmembrane region" description="Helical" evidence="1">
    <location>
        <begin position="93"/>
        <end position="115"/>
    </location>
</feature>
<dbReference type="InterPro" id="IPR024294">
    <property type="entry name" value="DUF3810"/>
</dbReference>
<accession>A0ABT4UFY5</accession>
<name>A0ABT4UFY5_9BACT</name>
<feature type="transmembrane region" description="Helical" evidence="1">
    <location>
        <begin position="51"/>
        <end position="72"/>
    </location>
</feature>
<gene>
    <name evidence="2" type="ORF">O3P16_03015</name>
</gene>
<keyword evidence="1" id="KW-0812">Transmembrane</keyword>